<dbReference type="GO" id="GO:0020037">
    <property type="term" value="F:heme binding"/>
    <property type="evidence" value="ECO:0007669"/>
    <property type="project" value="InterPro"/>
</dbReference>
<keyword evidence="1" id="KW-0408">Iron</keyword>
<keyword evidence="2" id="KW-0472">Membrane</keyword>
<keyword evidence="4" id="KW-1185">Reference proteome</keyword>
<dbReference type="KEGG" id="dfa:DFA_04220"/>
<proteinExistence type="predicted"/>
<dbReference type="PROSITE" id="PS00086">
    <property type="entry name" value="CYTOCHROME_P450"/>
    <property type="match status" value="1"/>
</dbReference>
<dbReference type="InterPro" id="IPR036396">
    <property type="entry name" value="Cyt_P450_sf"/>
</dbReference>
<dbReference type="PRINTS" id="PR00463">
    <property type="entry name" value="EP450I"/>
</dbReference>
<dbReference type="SMART" id="SM00248">
    <property type="entry name" value="ANK"/>
    <property type="match status" value="4"/>
</dbReference>
<protein>
    <submittedName>
        <fullName evidence="3">Cytochrome P450 family protein</fullName>
    </submittedName>
</protein>
<evidence type="ECO:0000313" key="3">
    <source>
        <dbReference type="EMBL" id="EGG18724.1"/>
    </source>
</evidence>
<dbReference type="GeneID" id="14870719"/>
<dbReference type="Gene3D" id="1.25.40.20">
    <property type="entry name" value="Ankyrin repeat-containing domain"/>
    <property type="match status" value="2"/>
</dbReference>
<reference evidence="4" key="1">
    <citation type="journal article" date="2011" name="Genome Res.">
        <title>Phylogeny-wide analysis of social amoeba genomes highlights ancient origins for complex intercellular communication.</title>
        <authorList>
            <person name="Heidel A.J."/>
            <person name="Lawal H.M."/>
            <person name="Felder M."/>
            <person name="Schilde C."/>
            <person name="Helps N.R."/>
            <person name="Tunggal B."/>
            <person name="Rivero F."/>
            <person name="John U."/>
            <person name="Schleicher M."/>
            <person name="Eichinger L."/>
            <person name="Platzer M."/>
            <person name="Noegel A.A."/>
            <person name="Schaap P."/>
            <person name="Gloeckner G."/>
        </authorList>
    </citation>
    <scope>NUCLEOTIDE SEQUENCE [LARGE SCALE GENOMIC DNA]</scope>
    <source>
        <strain evidence="4">SH3</strain>
    </source>
</reference>
<dbReference type="Gene3D" id="1.10.630.10">
    <property type="entry name" value="Cytochrome P450"/>
    <property type="match status" value="1"/>
</dbReference>
<keyword evidence="2" id="KW-0812">Transmembrane</keyword>
<dbReference type="InterPro" id="IPR036770">
    <property type="entry name" value="Ankyrin_rpt-contain_sf"/>
</dbReference>
<dbReference type="STRING" id="1054147.F4Q1M3"/>
<organism evidence="3 4">
    <name type="scientific">Cavenderia fasciculata</name>
    <name type="common">Slime mold</name>
    <name type="synonym">Dictyostelium fasciculatum</name>
    <dbReference type="NCBI Taxonomy" id="261658"/>
    <lineage>
        <taxon>Eukaryota</taxon>
        <taxon>Amoebozoa</taxon>
        <taxon>Evosea</taxon>
        <taxon>Eumycetozoa</taxon>
        <taxon>Dictyostelia</taxon>
        <taxon>Acytosteliales</taxon>
        <taxon>Cavenderiaceae</taxon>
        <taxon>Cavenderia</taxon>
    </lineage>
</organism>
<dbReference type="PANTHER" id="PTHR46586">
    <property type="entry name" value="ANKYRIN REPEAT-CONTAINING PROTEIN"/>
    <property type="match status" value="1"/>
</dbReference>
<accession>F4Q1M3</accession>
<feature type="transmembrane region" description="Helical" evidence="2">
    <location>
        <begin position="832"/>
        <end position="850"/>
    </location>
</feature>
<comment type="cofactor">
    <cofactor evidence="1">
        <name>heme</name>
        <dbReference type="ChEBI" id="CHEBI:30413"/>
    </cofactor>
</comment>
<dbReference type="OrthoDB" id="76773at2759"/>
<gene>
    <name evidence="3" type="ORF">DFA_04220</name>
</gene>
<dbReference type="GO" id="GO:0016705">
    <property type="term" value="F:oxidoreductase activity, acting on paired donors, with incorporation or reduction of molecular oxygen"/>
    <property type="evidence" value="ECO:0007669"/>
    <property type="project" value="InterPro"/>
</dbReference>
<dbReference type="RefSeq" id="XP_004366628.1">
    <property type="nucleotide sequence ID" value="XM_004366571.1"/>
</dbReference>
<dbReference type="InterPro" id="IPR017972">
    <property type="entry name" value="Cyt_P450_CS"/>
</dbReference>
<keyword evidence="1" id="KW-0479">Metal-binding</keyword>
<evidence type="ECO:0000256" key="2">
    <source>
        <dbReference type="SAM" id="Phobius"/>
    </source>
</evidence>
<dbReference type="GO" id="GO:0005506">
    <property type="term" value="F:iron ion binding"/>
    <property type="evidence" value="ECO:0007669"/>
    <property type="project" value="InterPro"/>
</dbReference>
<dbReference type="InterPro" id="IPR002401">
    <property type="entry name" value="Cyt_P450_E_grp-I"/>
</dbReference>
<dbReference type="Pfam" id="PF13637">
    <property type="entry name" value="Ank_4"/>
    <property type="match status" value="1"/>
</dbReference>
<dbReference type="SUPFAM" id="SSF48264">
    <property type="entry name" value="Cytochrome P450"/>
    <property type="match status" value="1"/>
</dbReference>
<keyword evidence="2" id="KW-1133">Transmembrane helix</keyword>
<dbReference type="AlphaFoldDB" id="F4Q1M3"/>
<dbReference type="InterPro" id="IPR052050">
    <property type="entry name" value="SecEffector_AnkRepeat"/>
</dbReference>
<feature type="transmembrane region" description="Helical" evidence="2">
    <location>
        <begin position="625"/>
        <end position="642"/>
    </location>
</feature>
<dbReference type="PANTHER" id="PTHR46586:SF3">
    <property type="entry name" value="ANKYRIN REPEAT-CONTAINING PROTEIN"/>
    <property type="match status" value="1"/>
</dbReference>
<sequence>MLTFISIFRVPYINQLIFTNIKHISKQIYSTLTKHDGTLNVSQKGSDIITSQQPLLAMISQYALPWHFIKHYINNNKEELLFERRMYSITKYCSHPNATLDTLIHLLEWSPDYDPQKDYYASYYTNLVASIASVGHVAILEHLIKRYPNLDYYNAYDMAAENGHLPILKLLTEQTSAQSNDISGALDQAARRGYLDVVTYIHQTRPASSKSEFSNALDSAGSNGHLDMLKFLLSNRVVFKCTENTANGAANNGHLHILKYLHENKIENVFSKRCMDFASMRGHFEVVQWLHKNRTEGCTVAALNRATTLELIRFLHLNRTEGATTLAIDSAAFYGLDMVKYLAENRSEGCTPTAYESAALGNVELEVFQYLHEKFNLECTKQTLRTLAKNGRVDVIHYFNKQFPTSNIWKPKIMDTAAEYGQIDVVKYLHENRSEGCTRRAMDEACGDEGSLEMVKWLHFNRTEGCSANAMDTAARYGKIDIVKFLHYNRTEGCSIDSMGAAAQYGHLEVMEFIQENCEDAYMASTVFYDNRSPFRNYNKIVQFVLDRKLVEKEFIDKRHTVYLATNAHYEILQLISSVWEKQQHQQQVYRPVTIPMLFTQVNKSVTQSHLKGRFGQYTNDSTNMVSFWLISLVIIILSFVIRNKKYNEKDPPGPFSYPVIGIGPFKLGCIHLVFRYYLDRYAKVGKVLKIFLFDQPYITIANPTVLKNVYSAENGQYFKTRPPPIRHILAHNTNNSFIMADYPQWKETRKLLIGSFGKSKLAKNYSPFIDSQTQELLKKFKHYNGQPIEINDYWKKYFMNMVSNHAFSHYVSYDEDFNQGFYHKIYHALEGINFGMLVQLIFSSSYFMWPLNYLIQFILKDHYTALLTELTNIYNQHVKTIDDENPRDLCDLLISAGNEKEYVINTCFDMYTGLETSLFTCQWAVLMLNNYPLVQEKVFQELDEIVGRGNQCFISHRPNTPYFNAFLLEVFRYRPTVIYSFPRECTQDVILSDYFFPKNCMVAASVDVLHHDPDYFDDPHTFNPDRFMNPPIGQLNNKENILLFGSGNKICIGMNLVNDAIYIALTNLLLNFKIKNETETSIIFSSPNNYSYCLSQR</sequence>
<evidence type="ECO:0000256" key="1">
    <source>
        <dbReference type="PIRSR" id="PIRSR602401-1"/>
    </source>
</evidence>
<evidence type="ECO:0000313" key="4">
    <source>
        <dbReference type="Proteomes" id="UP000007797"/>
    </source>
</evidence>
<dbReference type="EMBL" id="GL883018">
    <property type="protein sequence ID" value="EGG18724.1"/>
    <property type="molecule type" value="Genomic_DNA"/>
</dbReference>
<dbReference type="Pfam" id="PF00067">
    <property type="entry name" value="p450"/>
    <property type="match status" value="1"/>
</dbReference>
<dbReference type="InterPro" id="IPR001128">
    <property type="entry name" value="Cyt_P450"/>
</dbReference>
<dbReference type="GO" id="GO:0004497">
    <property type="term" value="F:monooxygenase activity"/>
    <property type="evidence" value="ECO:0007669"/>
    <property type="project" value="InterPro"/>
</dbReference>
<dbReference type="SUPFAM" id="SSF48403">
    <property type="entry name" value="Ankyrin repeat"/>
    <property type="match status" value="2"/>
</dbReference>
<name>F4Q1M3_CACFS</name>
<keyword evidence="1" id="KW-0349">Heme</keyword>
<dbReference type="InterPro" id="IPR002110">
    <property type="entry name" value="Ankyrin_rpt"/>
</dbReference>
<dbReference type="Proteomes" id="UP000007797">
    <property type="component" value="Unassembled WGS sequence"/>
</dbReference>
<feature type="binding site" description="axial binding residue" evidence="1">
    <location>
        <position position="1052"/>
    </location>
    <ligand>
        <name>heme</name>
        <dbReference type="ChEBI" id="CHEBI:30413"/>
    </ligand>
    <ligandPart>
        <name>Fe</name>
        <dbReference type="ChEBI" id="CHEBI:18248"/>
    </ligandPart>
</feature>